<accession>A0A7W5UNM4</accession>
<evidence type="ECO:0000313" key="1">
    <source>
        <dbReference type="EMBL" id="MBB3702962.1"/>
    </source>
</evidence>
<protein>
    <submittedName>
        <fullName evidence="1">Uncharacterized protein</fullName>
    </submittedName>
</protein>
<dbReference type="EMBL" id="JACICA010000006">
    <property type="protein sequence ID" value="MBB3702962.1"/>
    <property type="molecule type" value="Genomic_DNA"/>
</dbReference>
<reference evidence="1 2" key="1">
    <citation type="submission" date="2020-08" db="EMBL/GenBank/DDBJ databases">
        <title>Genomic Encyclopedia of Type Strains, Phase IV (KMG-IV): sequencing the most valuable type-strain genomes for metagenomic binning, comparative biology and taxonomic classification.</title>
        <authorList>
            <person name="Goeker M."/>
        </authorList>
    </citation>
    <scope>NUCLEOTIDE SEQUENCE [LARGE SCALE GENOMIC DNA]</scope>
    <source>
        <strain evidence="1 2">DSM 22548</strain>
    </source>
</reference>
<sequence>MTCPTPNPDSCSFALFVLFRGLKQVKNILTFPSHESHKSEREREGAVSIPFLRVDFLIASARTIRMSADRIRKLADTIRRLTGGNGVQNERKRAGRERMEEEKNRWTEVWNKQREAM</sequence>
<dbReference type="AlphaFoldDB" id="A0A7W5UNM4"/>
<organism evidence="1 2">
    <name type="scientific">Alloprevotella rava</name>
    <dbReference type="NCBI Taxonomy" id="671218"/>
    <lineage>
        <taxon>Bacteria</taxon>
        <taxon>Pseudomonadati</taxon>
        <taxon>Bacteroidota</taxon>
        <taxon>Bacteroidia</taxon>
        <taxon>Bacteroidales</taxon>
        <taxon>Prevotellaceae</taxon>
        <taxon>Alloprevotella</taxon>
    </lineage>
</organism>
<proteinExistence type="predicted"/>
<comment type="caution">
    <text evidence="1">The sequence shown here is derived from an EMBL/GenBank/DDBJ whole genome shotgun (WGS) entry which is preliminary data.</text>
</comment>
<name>A0A7W5UNM4_9BACT</name>
<dbReference type="Proteomes" id="UP000541425">
    <property type="component" value="Unassembled WGS sequence"/>
</dbReference>
<evidence type="ECO:0000313" key="2">
    <source>
        <dbReference type="Proteomes" id="UP000541425"/>
    </source>
</evidence>
<gene>
    <name evidence="1" type="ORF">FHS60_001435</name>
</gene>